<dbReference type="Pfam" id="PF07885">
    <property type="entry name" value="Ion_trans_2"/>
    <property type="match status" value="1"/>
</dbReference>
<dbReference type="GO" id="GO:0022841">
    <property type="term" value="F:potassium ion leak channel activity"/>
    <property type="evidence" value="ECO:0007669"/>
    <property type="project" value="TreeGrafter"/>
</dbReference>
<dbReference type="GO" id="GO:0030322">
    <property type="term" value="P:stabilization of membrane potential"/>
    <property type="evidence" value="ECO:0007669"/>
    <property type="project" value="TreeGrafter"/>
</dbReference>
<dbReference type="PANTHER" id="PTHR11003:SF312">
    <property type="entry name" value="POTASSIUM CHANNEL DOMAIN-CONTAINING PROTEIN"/>
    <property type="match status" value="1"/>
</dbReference>
<dbReference type="InterPro" id="IPR013099">
    <property type="entry name" value="K_chnl_dom"/>
</dbReference>
<evidence type="ECO:0000256" key="3">
    <source>
        <dbReference type="ARBA" id="ARBA00022692"/>
    </source>
</evidence>
<feature type="compositionally biased region" description="Basic and acidic residues" evidence="9">
    <location>
        <begin position="431"/>
        <end position="442"/>
    </location>
</feature>
<evidence type="ECO:0000256" key="1">
    <source>
        <dbReference type="ARBA" id="ARBA00004141"/>
    </source>
</evidence>
<evidence type="ECO:0000259" key="11">
    <source>
        <dbReference type="Pfam" id="PF07885"/>
    </source>
</evidence>
<proteinExistence type="predicted"/>
<comment type="subcellular location">
    <subcellularLocation>
        <location evidence="1">Membrane</location>
        <topology evidence="1">Multi-pass membrane protein</topology>
    </subcellularLocation>
</comment>
<feature type="domain" description="Potassium channel" evidence="11">
    <location>
        <begin position="59"/>
        <end position="133"/>
    </location>
</feature>
<evidence type="ECO:0000256" key="8">
    <source>
        <dbReference type="SAM" id="Coils"/>
    </source>
</evidence>
<feature type="transmembrane region" description="Helical" evidence="10">
    <location>
        <begin position="108"/>
        <end position="132"/>
    </location>
</feature>
<dbReference type="Gene3D" id="1.10.287.70">
    <property type="match status" value="1"/>
</dbReference>
<evidence type="ECO:0000256" key="5">
    <source>
        <dbReference type="ARBA" id="ARBA00023065"/>
    </source>
</evidence>
<dbReference type="GO" id="GO:0005886">
    <property type="term" value="C:plasma membrane"/>
    <property type="evidence" value="ECO:0007669"/>
    <property type="project" value="TreeGrafter"/>
</dbReference>
<keyword evidence="8" id="KW-0175">Coiled coil</keyword>
<dbReference type="WBParaSite" id="EVEC_0000775201-mRNA-1">
    <property type="protein sequence ID" value="EVEC_0000775201-mRNA-1"/>
    <property type="gene ID" value="EVEC_0000775201"/>
</dbReference>
<keyword evidence="6 10" id="KW-0472">Membrane</keyword>
<dbReference type="AlphaFoldDB" id="A0A0N4VB52"/>
<feature type="coiled-coil region" evidence="8">
    <location>
        <begin position="220"/>
        <end position="247"/>
    </location>
</feature>
<evidence type="ECO:0000256" key="7">
    <source>
        <dbReference type="ARBA" id="ARBA00023303"/>
    </source>
</evidence>
<evidence type="ECO:0000256" key="2">
    <source>
        <dbReference type="ARBA" id="ARBA00022448"/>
    </source>
</evidence>
<evidence type="ECO:0000256" key="6">
    <source>
        <dbReference type="ARBA" id="ARBA00023136"/>
    </source>
</evidence>
<evidence type="ECO:0000256" key="4">
    <source>
        <dbReference type="ARBA" id="ARBA00022989"/>
    </source>
</evidence>
<keyword evidence="7" id="KW-0407">Ion channel</keyword>
<feature type="transmembrane region" description="Helical" evidence="10">
    <location>
        <begin position="80"/>
        <end position="101"/>
    </location>
</feature>
<feature type="region of interest" description="Disordered" evidence="9">
    <location>
        <begin position="420"/>
        <end position="442"/>
    </location>
</feature>
<keyword evidence="3 10" id="KW-0812">Transmembrane</keyword>
<keyword evidence="2" id="KW-0813">Transport</keyword>
<evidence type="ECO:0000256" key="9">
    <source>
        <dbReference type="SAM" id="MobiDB-lite"/>
    </source>
</evidence>
<keyword evidence="4 10" id="KW-1133">Transmembrane helix</keyword>
<accession>A0A0N4VB52</accession>
<name>A0A0N4VB52_ENTVE</name>
<dbReference type="PANTHER" id="PTHR11003">
    <property type="entry name" value="POTASSIUM CHANNEL, SUBFAMILY K"/>
    <property type="match status" value="1"/>
</dbReference>
<dbReference type="SUPFAM" id="SSF81324">
    <property type="entry name" value="Voltage-gated potassium channels"/>
    <property type="match status" value="1"/>
</dbReference>
<feature type="transmembrane region" description="Helical" evidence="10">
    <location>
        <begin position="53"/>
        <end position="74"/>
    </location>
</feature>
<evidence type="ECO:0000256" key="10">
    <source>
        <dbReference type="SAM" id="Phobius"/>
    </source>
</evidence>
<sequence length="469" mass="52635">LNKVERVERGEVTDKDKVTFQLSIEGTTDEDASVDLAEDLLEQEKSSTPRIPVPVALGITVGWIFACAGLFKIWEPDWTYAESCYFMFISLSTIGLGDVAVKRRDLMVLCFVFVIIGLSLVSMCIGVIQSALEDLYMNILLKMIVEYQNKLSQGDTHAGASMGMMHIWGGNKTAKFLMPLLSKDKRKTAMEKVQDVAEAKGMEIPKIFSEIDEKTGMPNVFSMNEKEEALEETIRHVEREAELEAKQSCASILSRNIVMYDSVAQTDNPYMEERCEQTEQITTADANVGNESDSKEYECTAVQCERVSILEDSAQTFTPSTRNDDTMTETVPCSQSTVQTECVATQDQELQSHLADYVESEAQTDPYQGPPRSACTCTAVQTEKRKYRVRNSSLTRLERRKSASASFSVWKDPLVEELDESSDSAESLDWNPRDGLHAEKQRSVRDLKKFWDVKSTASSISNPERGGYY</sequence>
<reference evidence="12" key="1">
    <citation type="submission" date="2017-02" db="UniProtKB">
        <authorList>
            <consortium name="WormBaseParasite"/>
        </authorList>
    </citation>
    <scope>IDENTIFICATION</scope>
</reference>
<evidence type="ECO:0000313" key="12">
    <source>
        <dbReference type="WBParaSite" id="EVEC_0000775201-mRNA-1"/>
    </source>
</evidence>
<keyword evidence="5" id="KW-0406">Ion transport</keyword>
<protein>
    <submittedName>
        <fullName evidence="12">Ion_trans_2 domain-containing protein</fullName>
    </submittedName>
</protein>
<dbReference type="InterPro" id="IPR003280">
    <property type="entry name" value="2pore_dom_K_chnl"/>
</dbReference>
<organism evidence="12">
    <name type="scientific">Enterobius vermicularis</name>
    <name type="common">Human pinworm</name>
    <dbReference type="NCBI Taxonomy" id="51028"/>
    <lineage>
        <taxon>Eukaryota</taxon>
        <taxon>Metazoa</taxon>
        <taxon>Ecdysozoa</taxon>
        <taxon>Nematoda</taxon>
        <taxon>Chromadorea</taxon>
        <taxon>Rhabditida</taxon>
        <taxon>Spirurina</taxon>
        <taxon>Oxyuridomorpha</taxon>
        <taxon>Oxyuroidea</taxon>
        <taxon>Oxyuridae</taxon>
        <taxon>Enterobius</taxon>
    </lineage>
</organism>
<dbReference type="GO" id="GO:0015271">
    <property type="term" value="F:outward rectifier potassium channel activity"/>
    <property type="evidence" value="ECO:0007669"/>
    <property type="project" value="TreeGrafter"/>
</dbReference>